<evidence type="ECO:0000313" key="3">
    <source>
        <dbReference type="Proteomes" id="UP001141422"/>
    </source>
</evidence>
<proteinExistence type="predicted"/>
<reference evidence="2" key="1">
    <citation type="submission" date="2022-12" db="EMBL/GenBank/DDBJ databases">
        <title>Isolation and characterisation of novel Methanocorpusculum spp. from native Australian herbivores indicates the genus is ancestrally host-associated.</title>
        <authorList>
            <person name="Volmer J.G."/>
            <person name="Soo R.M."/>
            <person name="Evans P.N."/>
            <person name="Hoedt E.C."/>
            <person name="Astorga Alsina A.L."/>
            <person name="Woodcroft B.J."/>
            <person name="Tyson G.W."/>
            <person name="Hugenholtz P."/>
            <person name="Morrison M."/>
        </authorList>
    </citation>
    <scope>NUCLEOTIDE SEQUENCE</scope>
    <source>
        <strain evidence="2">MG</strain>
    </source>
</reference>
<evidence type="ECO:0000313" key="2">
    <source>
        <dbReference type="EMBL" id="MCZ0859868.1"/>
    </source>
</evidence>
<feature type="domain" description="Pyridoxamine 5'-phosphate oxidase N-terminal" evidence="1">
    <location>
        <begin position="1"/>
        <end position="114"/>
    </location>
</feature>
<dbReference type="EMBL" id="JAPTGB010000002">
    <property type="protein sequence ID" value="MCZ0859868.1"/>
    <property type="molecule type" value="Genomic_DNA"/>
</dbReference>
<dbReference type="InterPro" id="IPR012349">
    <property type="entry name" value="Split_barrel_FMN-bd"/>
</dbReference>
<name>A0ABT4IDQ7_9EURY</name>
<dbReference type="Gene3D" id="2.30.110.10">
    <property type="entry name" value="Electron Transport, Fmn-binding Protein, Chain A"/>
    <property type="match status" value="1"/>
</dbReference>
<dbReference type="Proteomes" id="UP001141422">
    <property type="component" value="Unassembled WGS sequence"/>
</dbReference>
<dbReference type="InterPro" id="IPR052917">
    <property type="entry name" value="Stress-Dev_Protein"/>
</dbReference>
<dbReference type="PANTHER" id="PTHR34818">
    <property type="entry name" value="PROTEIN BLI-3"/>
    <property type="match status" value="1"/>
</dbReference>
<dbReference type="RefSeq" id="WP_268924086.1">
    <property type="nucleotide sequence ID" value="NZ_JAPTGB010000002.1"/>
</dbReference>
<gene>
    <name evidence="2" type="ORF">O0S10_01335</name>
</gene>
<dbReference type="SUPFAM" id="SSF50475">
    <property type="entry name" value="FMN-binding split barrel"/>
    <property type="match status" value="1"/>
</dbReference>
<keyword evidence="3" id="KW-1185">Reference proteome</keyword>
<dbReference type="PANTHER" id="PTHR34818:SF1">
    <property type="entry name" value="PROTEIN BLI-3"/>
    <property type="match status" value="1"/>
</dbReference>
<protein>
    <submittedName>
        <fullName evidence="2">Pyridoxamine 5'-phosphate oxidase family protein</fullName>
    </submittedName>
</protein>
<comment type="caution">
    <text evidence="2">The sequence shown here is derived from an EMBL/GenBank/DDBJ whole genome shotgun (WGS) entry which is preliminary data.</text>
</comment>
<organism evidence="2 3">
    <name type="scientific">Methanocorpusculum petauri</name>
    <dbReference type="NCBI Taxonomy" id="3002863"/>
    <lineage>
        <taxon>Archaea</taxon>
        <taxon>Methanobacteriati</taxon>
        <taxon>Methanobacteriota</taxon>
        <taxon>Stenosarchaea group</taxon>
        <taxon>Methanomicrobia</taxon>
        <taxon>Methanomicrobiales</taxon>
        <taxon>Methanocorpusculaceae</taxon>
        <taxon>Methanocorpusculum</taxon>
    </lineage>
</organism>
<dbReference type="InterPro" id="IPR011576">
    <property type="entry name" value="Pyridox_Oxase_N"/>
</dbReference>
<sequence length="135" mass="15394">MTTEVIEFMKNNQVMYLATVDKDGNPKVRPFMYYLERDGKPYFCTSNKKSMYKEMTAHPKVEITVANPEFAWLRISATVSFSKDMEIKKAIIEASPIVKSIYQTAENPDFEIFTIINGTATIADFSGQPPKTFTI</sequence>
<accession>A0ABT4IDQ7</accession>
<evidence type="ECO:0000259" key="1">
    <source>
        <dbReference type="Pfam" id="PF01243"/>
    </source>
</evidence>
<dbReference type="Pfam" id="PF01243">
    <property type="entry name" value="PNPOx_N"/>
    <property type="match status" value="1"/>
</dbReference>